<accession>A0ABZ2FJQ4</accession>
<evidence type="ECO:0000313" key="2">
    <source>
        <dbReference type="Proteomes" id="UP001372714"/>
    </source>
</evidence>
<gene>
    <name evidence="1" type="ORF">V6W80_15185</name>
</gene>
<dbReference type="EMBL" id="CP145723">
    <property type="protein sequence ID" value="WWM65068.1"/>
    <property type="molecule type" value="Genomic_DNA"/>
</dbReference>
<protein>
    <recommendedName>
        <fullName evidence="3">DUF4145 domain-containing protein</fullName>
    </recommendedName>
</protein>
<keyword evidence="2" id="KW-1185">Reference proteome</keyword>
<evidence type="ECO:0008006" key="3">
    <source>
        <dbReference type="Google" id="ProtNLM"/>
    </source>
</evidence>
<organism evidence="1 2">
    <name type="scientific">Pseudomonas benzopyrenica</name>
    <dbReference type="NCBI Taxonomy" id="2993566"/>
    <lineage>
        <taxon>Bacteria</taxon>
        <taxon>Pseudomonadati</taxon>
        <taxon>Pseudomonadota</taxon>
        <taxon>Gammaproteobacteria</taxon>
        <taxon>Pseudomonadales</taxon>
        <taxon>Pseudomonadaceae</taxon>
        <taxon>Pseudomonas</taxon>
    </lineage>
</organism>
<reference evidence="1 2" key="1">
    <citation type="submission" date="2024-02" db="EMBL/GenBank/DDBJ databases">
        <title>The whole genome sequence of Pseudomonas benzopyrenica MLY92.</title>
        <authorList>
            <person name="Liu Y."/>
        </authorList>
    </citation>
    <scope>NUCLEOTIDE SEQUENCE [LARGE SCALE GENOMIC DNA]</scope>
    <source>
        <strain evidence="1 2">MLY92</strain>
    </source>
</reference>
<dbReference type="Proteomes" id="UP001372714">
    <property type="component" value="Chromosome"/>
</dbReference>
<name>A0ABZ2FJQ4_9PSED</name>
<sequence length="185" mass="20674">MDVLTFTSTTIKSLAWPTVVIFLVLMLKKPITEIVPLLRKLKYKELEIEFSDAVAELKAEASTSILDAGTPTTPETQPQNRLLQLVNLSTRAAILEAWLEVETAAAAVASSFWNKPRMDTFRNYAKLGDYLLQCKVIDTKQLEIFNRLKELRNKAAHAEELNLSKNDARSYVELASALAAHIKAA</sequence>
<evidence type="ECO:0000313" key="1">
    <source>
        <dbReference type="EMBL" id="WWM65068.1"/>
    </source>
</evidence>
<proteinExistence type="predicted"/>
<dbReference type="RefSeq" id="WP_338544714.1">
    <property type="nucleotide sequence ID" value="NZ_CP145723.1"/>
</dbReference>